<evidence type="ECO:0000256" key="2">
    <source>
        <dbReference type="SAM" id="MobiDB-lite"/>
    </source>
</evidence>
<sequence length="418" mass="47594">MIRQRDDLQRTVTELRVELERGQQMVGGTSTFCKDGVDTPHNGVDTTPQTQRQKAEEMLRLSTQDEGRSTLDLVPRTACFQNWDSRSTLPPEQIWDSVSTPPPGQVDTLRKDSNLRWMIATCHPRAMKQLKRLKEADQVGASVGEDFKEDPKFKSAEHRLALQESKPLPNLSFYKGLASQKATQEFKDLSKKLEMEKQDKQQKIEEIKTLQNQLKERDEVIQTFTKGKDNLEALLGTNMTTTSHGLGFNKQKPKKDKSGEKKGKAPLIKFVKGHNLENTKIKQTSDKTSNKTQNKSKTQKQKKTTRSTQSPDRSTPVHKKKASAVAVSTLVMERSTCSTSTAINNSIKNSNKNLENKKKSKEIIYKEHWTSKTAFQDDWTNPWSQWSTPHLSRVDTHPRSGRHYSLPVSTLHPLLDLF</sequence>
<name>A0A843TJE2_COLES</name>
<dbReference type="Proteomes" id="UP000652761">
    <property type="component" value="Unassembled WGS sequence"/>
</dbReference>
<dbReference type="EMBL" id="NMUH01000042">
    <property type="protein sequence ID" value="MQL69603.1"/>
    <property type="molecule type" value="Genomic_DNA"/>
</dbReference>
<proteinExistence type="predicted"/>
<organism evidence="3 4">
    <name type="scientific">Colocasia esculenta</name>
    <name type="common">Wild taro</name>
    <name type="synonym">Arum esculentum</name>
    <dbReference type="NCBI Taxonomy" id="4460"/>
    <lineage>
        <taxon>Eukaryota</taxon>
        <taxon>Viridiplantae</taxon>
        <taxon>Streptophyta</taxon>
        <taxon>Embryophyta</taxon>
        <taxon>Tracheophyta</taxon>
        <taxon>Spermatophyta</taxon>
        <taxon>Magnoliopsida</taxon>
        <taxon>Liliopsida</taxon>
        <taxon>Araceae</taxon>
        <taxon>Aroideae</taxon>
        <taxon>Colocasieae</taxon>
        <taxon>Colocasia</taxon>
    </lineage>
</organism>
<feature type="coiled-coil region" evidence="1">
    <location>
        <begin position="179"/>
        <end position="220"/>
    </location>
</feature>
<keyword evidence="4" id="KW-1185">Reference proteome</keyword>
<keyword evidence="1" id="KW-0175">Coiled coil</keyword>
<evidence type="ECO:0000256" key="1">
    <source>
        <dbReference type="SAM" id="Coils"/>
    </source>
</evidence>
<reference evidence="3" key="1">
    <citation type="submission" date="2017-07" db="EMBL/GenBank/DDBJ databases">
        <title>Taro Niue Genome Assembly and Annotation.</title>
        <authorList>
            <person name="Atibalentja N."/>
            <person name="Keating K."/>
            <person name="Fields C.J."/>
        </authorList>
    </citation>
    <scope>NUCLEOTIDE SEQUENCE</scope>
    <source>
        <strain evidence="3">Niue_2</strain>
        <tissue evidence="3">Leaf</tissue>
    </source>
</reference>
<feature type="compositionally biased region" description="Basic and acidic residues" evidence="2">
    <location>
        <begin position="274"/>
        <end position="289"/>
    </location>
</feature>
<protein>
    <submittedName>
        <fullName evidence="3">Uncharacterized protein</fullName>
    </submittedName>
</protein>
<accession>A0A843TJE2</accession>
<evidence type="ECO:0000313" key="4">
    <source>
        <dbReference type="Proteomes" id="UP000652761"/>
    </source>
</evidence>
<feature type="region of interest" description="Disordered" evidence="2">
    <location>
        <begin position="240"/>
        <end position="323"/>
    </location>
</feature>
<dbReference type="AlphaFoldDB" id="A0A843TJE2"/>
<comment type="caution">
    <text evidence="3">The sequence shown here is derived from an EMBL/GenBank/DDBJ whole genome shotgun (WGS) entry which is preliminary data.</text>
</comment>
<gene>
    <name evidence="3" type="ORF">Taro_001897</name>
</gene>
<evidence type="ECO:0000313" key="3">
    <source>
        <dbReference type="EMBL" id="MQL69603.1"/>
    </source>
</evidence>